<evidence type="ECO:0000256" key="2">
    <source>
        <dbReference type="ARBA" id="ARBA00023043"/>
    </source>
</evidence>
<feature type="repeat" description="ANK" evidence="3">
    <location>
        <begin position="122"/>
        <end position="159"/>
    </location>
</feature>
<evidence type="ECO:0000256" key="1">
    <source>
        <dbReference type="ARBA" id="ARBA00022737"/>
    </source>
</evidence>
<proteinExistence type="predicted"/>
<dbReference type="Proteomes" id="UP000662466">
    <property type="component" value="Unassembled WGS sequence"/>
</dbReference>
<gene>
    <name evidence="4" type="ORF">CNMCM5793_003518</name>
    <name evidence="5" type="ORF">CNMCM6106_005778</name>
</gene>
<keyword evidence="2 3" id="KW-0040">ANK repeat</keyword>
<dbReference type="SMART" id="SM00248">
    <property type="entry name" value="ANK"/>
    <property type="match status" value="6"/>
</dbReference>
<evidence type="ECO:0000313" key="4">
    <source>
        <dbReference type="EMBL" id="KAF7128667.1"/>
    </source>
</evidence>
<dbReference type="Pfam" id="PF12796">
    <property type="entry name" value="Ank_2"/>
    <property type="match status" value="2"/>
</dbReference>
<dbReference type="EMBL" id="JACBAF010001935">
    <property type="protein sequence ID" value="KAF7171364.1"/>
    <property type="molecule type" value="Genomic_DNA"/>
</dbReference>
<keyword evidence="6" id="KW-1185">Reference proteome</keyword>
<evidence type="ECO:0000313" key="6">
    <source>
        <dbReference type="Proteomes" id="UP000630445"/>
    </source>
</evidence>
<comment type="caution">
    <text evidence="4">The sequence shown here is derived from an EMBL/GenBank/DDBJ whole genome shotgun (WGS) entry which is preliminary data.</text>
</comment>
<dbReference type="PANTHER" id="PTHR24173:SF74">
    <property type="entry name" value="ANKYRIN REPEAT DOMAIN-CONTAINING PROTEIN 16"/>
    <property type="match status" value="1"/>
</dbReference>
<dbReference type="Gene3D" id="1.25.40.20">
    <property type="entry name" value="Ankyrin repeat-containing domain"/>
    <property type="match status" value="2"/>
</dbReference>
<dbReference type="OrthoDB" id="20872at2759"/>
<evidence type="ECO:0000256" key="3">
    <source>
        <dbReference type="PROSITE-ProRule" id="PRU00023"/>
    </source>
</evidence>
<evidence type="ECO:0008006" key="7">
    <source>
        <dbReference type="Google" id="ProtNLM"/>
    </source>
</evidence>
<reference evidence="4" key="1">
    <citation type="submission" date="2020-06" db="EMBL/GenBank/DDBJ databases">
        <title>Draft genome sequences of strains closely related to Aspergillus parafelis and Aspergillus hiratsukae.</title>
        <authorList>
            <person name="Dos Santos R.A.C."/>
            <person name="Rivero-Menendez O."/>
            <person name="Steenwyk J.L."/>
            <person name="Mead M.E."/>
            <person name="Goldman G.H."/>
            <person name="Alastruey-Izquierdo A."/>
            <person name="Rokas A."/>
        </authorList>
    </citation>
    <scope>NUCLEOTIDE SEQUENCE</scope>
    <source>
        <strain evidence="4">CNM-CM5793</strain>
        <strain evidence="5">CNM-CM6106</strain>
    </source>
</reference>
<dbReference type="PROSITE" id="PS50088">
    <property type="entry name" value="ANK_REPEAT"/>
    <property type="match status" value="2"/>
</dbReference>
<accession>A0A8H6UFX5</accession>
<organism evidence="4 6">
    <name type="scientific">Aspergillus hiratsukae</name>
    <dbReference type="NCBI Taxonomy" id="1194566"/>
    <lineage>
        <taxon>Eukaryota</taxon>
        <taxon>Fungi</taxon>
        <taxon>Dikarya</taxon>
        <taxon>Ascomycota</taxon>
        <taxon>Pezizomycotina</taxon>
        <taxon>Eurotiomycetes</taxon>
        <taxon>Eurotiomycetidae</taxon>
        <taxon>Eurotiales</taxon>
        <taxon>Aspergillaceae</taxon>
        <taxon>Aspergillus</taxon>
        <taxon>Aspergillus subgen. Fumigati</taxon>
    </lineage>
</organism>
<keyword evidence="1" id="KW-0677">Repeat</keyword>
<dbReference type="PROSITE" id="PS50297">
    <property type="entry name" value="ANK_REP_REGION"/>
    <property type="match status" value="1"/>
</dbReference>
<dbReference type="InterPro" id="IPR002110">
    <property type="entry name" value="Ankyrin_rpt"/>
</dbReference>
<dbReference type="Proteomes" id="UP000630445">
    <property type="component" value="Unassembled WGS sequence"/>
</dbReference>
<dbReference type="PANTHER" id="PTHR24173">
    <property type="entry name" value="ANKYRIN REPEAT CONTAINING"/>
    <property type="match status" value="1"/>
</dbReference>
<evidence type="ECO:0000313" key="5">
    <source>
        <dbReference type="EMBL" id="KAF7171364.1"/>
    </source>
</evidence>
<dbReference type="EMBL" id="JACBAD010001908">
    <property type="protein sequence ID" value="KAF7128667.1"/>
    <property type="molecule type" value="Genomic_DNA"/>
</dbReference>
<feature type="repeat" description="ANK" evidence="3">
    <location>
        <begin position="89"/>
        <end position="121"/>
    </location>
</feature>
<name>A0A8H6UFX5_9EURO</name>
<dbReference type="InterPro" id="IPR036770">
    <property type="entry name" value="Ankyrin_rpt-contain_sf"/>
</dbReference>
<dbReference type="AlphaFoldDB" id="A0A8H6UFX5"/>
<sequence length="270" mass="29619">MAIRSRMHTSNLLFLPPEIIQIIVDHLGSETIQLLMAAPKLAHLVTDKHLAYQDRWGCTILHCAVFKNAEAIVNLIARRCAQDQATTCRYYTPLHLAISLGLDNIAKILIDAGVDLLAKDLSGRTALHRACSESGRRSNLVEIVQLMLAKGVDTSIVAHFKETPLHVILEADWNPNLTVIQMVVDAGVDVNTLDRAGFSSLWWSVTNGHEDAFELLLAQGAEPHISTNQGTILHEAVACERENLVEWAVELGVDLSLRDNGGNTALMLAI</sequence>
<protein>
    <recommendedName>
        <fullName evidence="7">Ankyrin repeat-containing domain protein</fullName>
    </recommendedName>
</protein>
<dbReference type="SUPFAM" id="SSF48403">
    <property type="entry name" value="Ankyrin repeat"/>
    <property type="match status" value="1"/>
</dbReference>